<accession>A0AAJ7WLF7</accession>
<organism evidence="2 3">
    <name type="scientific">Petromyzon marinus</name>
    <name type="common">Sea lamprey</name>
    <dbReference type="NCBI Taxonomy" id="7757"/>
    <lineage>
        <taxon>Eukaryota</taxon>
        <taxon>Metazoa</taxon>
        <taxon>Chordata</taxon>
        <taxon>Craniata</taxon>
        <taxon>Vertebrata</taxon>
        <taxon>Cyclostomata</taxon>
        <taxon>Hyperoartia</taxon>
        <taxon>Petromyzontiformes</taxon>
        <taxon>Petromyzontidae</taxon>
        <taxon>Petromyzon</taxon>
    </lineage>
</organism>
<proteinExistence type="predicted"/>
<feature type="region of interest" description="Disordered" evidence="1">
    <location>
        <begin position="37"/>
        <end position="72"/>
    </location>
</feature>
<dbReference type="PANTHER" id="PTHR45703:SF1">
    <property type="entry name" value="DYNEINS HEAVY CHAIN"/>
    <property type="match status" value="1"/>
</dbReference>
<dbReference type="GO" id="GO:0030286">
    <property type="term" value="C:dynein complex"/>
    <property type="evidence" value="ECO:0007669"/>
    <property type="project" value="InterPro"/>
</dbReference>
<dbReference type="PANTHER" id="PTHR45703">
    <property type="entry name" value="DYNEIN HEAVY CHAIN"/>
    <property type="match status" value="1"/>
</dbReference>
<dbReference type="GO" id="GO:0045505">
    <property type="term" value="F:dynein intermediate chain binding"/>
    <property type="evidence" value="ECO:0007669"/>
    <property type="project" value="InterPro"/>
</dbReference>
<name>A0AAJ7WLF7_PETMA</name>
<protein>
    <submittedName>
        <fullName evidence="3">Dynein heavy chain 7, axonemal-like isoform X2</fullName>
    </submittedName>
</protein>
<dbReference type="GO" id="GO:0051959">
    <property type="term" value="F:dynein light intermediate chain binding"/>
    <property type="evidence" value="ECO:0007669"/>
    <property type="project" value="InterPro"/>
</dbReference>
<dbReference type="InterPro" id="IPR026983">
    <property type="entry name" value="DHC"/>
</dbReference>
<reference evidence="3" key="1">
    <citation type="submission" date="2025-08" db="UniProtKB">
        <authorList>
            <consortium name="RefSeq"/>
        </authorList>
    </citation>
    <scope>IDENTIFICATION</scope>
    <source>
        <tissue evidence="3">Sperm</tissue>
    </source>
</reference>
<gene>
    <name evidence="3" type="primary">LOC116938716</name>
</gene>
<evidence type="ECO:0000313" key="2">
    <source>
        <dbReference type="Proteomes" id="UP001318040"/>
    </source>
</evidence>
<dbReference type="Gene3D" id="1.20.920.20">
    <property type="match status" value="1"/>
</dbReference>
<dbReference type="GO" id="GO:0007018">
    <property type="term" value="P:microtubule-based movement"/>
    <property type="evidence" value="ECO:0007669"/>
    <property type="project" value="InterPro"/>
</dbReference>
<dbReference type="RefSeq" id="XP_032802129.1">
    <property type="nucleotide sequence ID" value="XM_032946238.1"/>
</dbReference>
<evidence type="ECO:0000313" key="3">
    <source>
        <dbReference type="RefSeq" id="XP_032802129.1"/>
    </source>
</evidence>
<dbReference type="Proteomes" id="UP001318040">
    <property type="component" value="Chromosome 4"/>
</dbReference>
<keyword evidence="2" id="KW-1185">Reference proteome</keyword>
<dbReference type="AlphaFoldDB" id="A0AAJ7WLF7"/>
<evidence type="ECO:0000256" key="1">
    <source>
        <dbReference type="SAM" id="MobiDB-lite"/>
    </source>
</evidence>
<sequence>MRCSSWSPRAFKVVAGKQETLAEAQAELGGSHGLVCTSSSTHSARCRPRWPTSRPSLNETKRRTAELEDQSTTCSKKLQRAEVLTGAMGAEKTRWSQAAQKSLELRGNLTGDALISAGNIAYPDGFTFSDRQTCF</sequence>